<accession>A0ABT3QAF8</accession>
<proteinExistence type="inferred from homology"/>
<evidence type="ECO:0000313" key="6">
    <source>
        <dbReference type="Proteomes" id="UP001526446"/>
    </source>
</evidence>
<dbReference type="InterPro" id="IPR036390">
    <property type="entry name" value="WH_DNA-bd_sf"/>
</dbReference>
<comment type="similarity">
    <text evidence="1">Belongs to the LysR transcriptional regulatory family.</text>
</comment>
<evidence type="ECO:0000259" key="4">
    <source>
        <dbReference type="PROSITE" id="PS50931"/>
    </source>
</evidence>
<evidence type="ECO:0000256" key="1">
    <source>
        <dbReference type="ARBA" id="ARBA00009437"/>
    </source>
</evidence>
<dbReference type="PANTHER" id="PTHR30126">
    <property type="entry name" value="HTH-TYPE TRANSCRIPTIONAL REGULATOR"/>
    <property type="match status" value="1"/>
</dbReference>
<dbReference type="PANTHER" id="PTHR30126:SF39">
    <property type="entry name" value="HTH-TYPE TRANSCRIPTIONAL REGULATOR CYSL"/>
    <property type="match status" value="1"/>
</dbReference>
<protein>
    <submittedName>
        <fullName evidence="5">LysR family transcriptional regulator</fullName>
    </submittedName>
</protein>
<dbReference type="EMBL" id="JAPIUX010000038">
    <property type="protein sequence ID" value="MCX2562283.1"/>
    <property type="molecule type" value="Genomic_DNA"/>
</dbReference>
<name>A0ABT3QAF8_9PROT</name>
<dbReference type="InterPro" id="IPR036388">
    <property type="entry name" value="WH-like_DNA-bd_sf"/>
</dbReference>
<keyword evidence="2" id="KW-0805">Transcription regulation</keyword>
<dbReference type="SUPFAM" id="SSF46785">
    <property type="entry name" value="Winged helix' DNA-binding domain"/>
    <property type="match status" value="1"/>
</dbReference>
<dbReference type="Proteomes" id="UP001526446">
    <property type="component" value="Unassembled WGS sequence"/>
</dbReference>
<dbReference type="Gene3D" id="1.10.10.10">
    <property type="entry name" value="Winged helix-like DNA-binding domain superfamily/Winged helix DNA-binding domain"/>
    <property type="match status" value="1"/>
</dbReference>
<keyword evidence="6" id="KW-1185">Reference proteome</keyword>
<dbReference type="RefSeq" id="WP_166123687.1">
    <property type="nucleotide sequence ID" value="NZ_JAPIUX010000038.1"/>
</dbReference>
<dbReference type="Pfam" id="PF00126">
    <property type="entry name" value="HTH_1"/>
    <property type="match status" value="1"/>
</dbReference>
<feature type="domain" description="HTH lysR-type" evidence="4">
    <location>
        <begin position="15"/>
        <end position="66"/>
    </location>
</feature>
<evidence type="ECO:0000256" key="2">
    <source>
        <dbReference type="ARBA" id="ARBA00023015"/>
    </source>
</evidence>
<keyword evidence="3" id="KW-0804">Transcription</keyword>
<dbReference type="PROSITE" id="PS50931">
    <property type="entry name" value="HTH_LYSR"/>
    <property type="match status" value="1"/>
</dbReference>
<dbReference type="InterPro" id="IPR000847">
    <property type="entry name" value="LysR_HTH_N"/>
</dbReference>
<organism evidence="5 6">
    <name type="scientific">Acetobacter farinalis</name>
    <dbReference type="NCBI Taxonomy" id="1260984"/>
    <lineage>
        <taxon>Bacteria</taxon>
        <taxon>Pseudomonadati</taxon>
        <taxon>Pseudomonadota</taxon>
        <taxon>Alphaproteobacteria</taxon>
        <taxon>Acetobacterales</taxon>
        <taxon>Acetobacteraceae</taxon>
        <taxon>Acetobacter</taxon>
    </lineage>
</organism>
<sequence>MPAPQKPSLNLSEREVFLNFCRHGNLTKAAESLNIYPSTVSRCINNLEKNLSVKLVKKAGNKLSLTECGKNYYNILNSLLEEILSYEKEISQDDSLDITLITSDFFLDAWVSKCISEFIDKRDRNKIRLISNGYLSKDNIKENTIFVGSGRHNNDAQQMLLKNISKAKLGFYARKNNSFVTEDRMYSIQELTKFPIIKISSEDNNYLTSLNGKISYEFTNTFMIVDSIYLCAYQGIHFDCIFVACESSTAALIQEGEIYKIKTNEELDPIYIDVLFTKNLKNKPLALDLINSIYTAGVALFHPQTPQLSSPD</sequence>
<gene>
    <name evidence="5" type="ORF">OQ252_12890</name>
</gene>
<evidence type="ECO:0000256" key="3">
    <source>
        <dbReference type="ARBA" id="ARBA00023163"/>
    </source>
</evidence>
<evidence type="ECO:0000313" key="5">
    <source>
        <dbReference type="EMBL" id="MCX2562283.1"/>
    </source>
</evidence>
<comment type="caution">
    <text evidence="5">The sequence shown here is derived from an EMBL/GenBank/DDBJ whole genome shotgun (WGS) entry which is preliminary data.</text>
</comment>
<reference evidence="5 6" key="1">
    <citation type="submission" date="2022-11" db="EMBL/GenBank/DDBJ databases">
        <title>Genome sequencing of Acetobacter type strain.</title>
        <authorList>
            <person name="Heo J."/>
            <person name="Lee D."/>
            <person name="Han B.-H."/>
            <person name="Hong S.-B."/>
            <person name="Kwon S.-W."/>
        </authorList>
    </citation>
    <scope>NUCLEOTIDE SEQUENCE [LARGE SCALE GENOMIC DNA]</scope>
    <source>
        <strain evidence="5 6">KACC 21251</strain>
    </source>
</reference>